<protein>
    <submittedName>
        <fullName evidence="3">Uncharacterized protein</fullName>
    </submittedName>
</protein>
<proteinExistence type="predicted"/>
<dbReference type="InterPro" id="IPR011050">
    <property type="entry name" value="Pectin_lyase_fold/virulence"/>
</dbReference>
<dbReference type="RefSeq" id="WP_244676203.1">
    <property type="nucleotide sequence ID" value="NZ_CP095046.1"/>
</dbReference>
<dbReference type="InterPro" id="IPR052063">
    <property type="entry name" value="Polysaccharide_Lyase_1"/>
</dbReference>
<dbReference type="KEGG" id="hcu:MUN79_02310"/>
<sequence length="104" mass="10831">MRYALSQPAAARTVVFRVSGTIHLTSPLSIEQSNTTIAGQTAPGAGICLADYPVSLKASNVIVRFVRFRMGDKNQNQGMVPGGGGDDAFGGAFARSTSLSTIAR</sequence>
<keyword evidence="2" id="KW-0325">Glycoprotein</keyword>
<dbReference type="Gene3D" id="2.160.20.10">
    <property type="entry name" value="Single-stranded right-handed beta-helix, Pectin lyase-like"/>
    <property type="match status" value="1"/>
</dbReference>
<dbReference type="Proteomes" id="UP000831796">
    <property type="component" value="Chromosome"/>
</dbReference>
<evidence type="ECO:0000256" key="2">
    <source>
        <dbReference type="ARBA" id="ARBA00023180"/>
    </source>
</evidence>
<evidence type="ECO:0000313" key="3">
    <source>
        <dbReference type="EMBL" id="UOQ72845.1"/>
    </source>
</evidence>
<gene>
    <name evidence="3" type="ORF">MUN79_02310</name>
</gene>
<evidence type="ECO:0000313" key="4">
    <source>
        <dbReference type="Proteomes" id="UP000831796"/>
    </source>
</evidence>
<dbReference type="InterPro" id="IPR012334">
    <property type="entry name" value="Pectin_lyas_fold"/>
</dbReference>
<dbReference type="PANTHER" id="PTHR42970:SF1">
    <property type="entry name" value="PECTATE LYASE C-RELATED"/>
    <property type="match status" value="1"/>
</dbReference>
<dbReference type="EMBL" id="CP095046">
    <property type="protein sequence ID" value="UOQ72845.1"/>
    <property type="molecule type" value="Genomic_DNA"/>
</dbReference>
<dbReference type="SUPFAM" id="SSF51126">
    <property type="entry name" value="Pectin lyase-like"/>
    <property type="match status" value="1"/>
</dbReference>
<accession>A0A8T9Q6U8</accession>
<keyword evidence="4" id="KW-1185">Reference proteome</keyword>
<evidence type="ECO:0000256" key="1">
    <source>
        <dbReference type="ARBA" id="ARBA00022723"/>
    </source>
</evidence>
<name>A0A8T9Q6U8_9BACT</name>
<keyword evidence="1" id="KW-0479">Metal-binding</keyword>
<dbReference type="AlphaFoldDB" id="A0A8T9Q6U8"/>
<dbReference type="PANTHER" id="PTHR42970">
    <property type="entry name" value="PECTATE LYASE C-RELATED"/>
    <property type="match status" value="1"/>
</dbReference>
<reference evidence="3" key="1">
    <citation type="submission" date="2022-04" db="EMBL/GenBank/DDBJ databases">
        <title>Hymenobacter sp. isolated from the air.</title>
        <authorList>
            <person name="Won M."/>
            <person name="Lee C.-M."/>
            <person name="Woen H.-Y."/>
            <person name="Kwon S.-W."/>
        </authorList>
    </citation>
    <scope>NUCLEOTIDE SEQUENCE</scope>
    <source>
        <strain evidence="3">5116S-3</strain>
    </source>
</reference>
<dbReference type="GO" id="GO:0046872">
    <property type="term" value="F:metal ion binding"/>
    <property type="evidence" value="ECO:0007669"/>
    <property type="project" value="UniProtKB-KW"/>
</dbReference>
<organism evidence="3 4">
    <name type="scientific">Hymenobacter cellulosilyticus</name>
    <dbReference type="NCBI Taxonomy" id="2932248"/>
    <lineage>
        <taxon>Bacteria</taxon>
        <taxon>Pseudomonadati</taxon>
        <taxon>Bacteroidota</taxon>
        <taxon>Cytophagia</taxon>
        <taxon>Cytophagales</taxon>
        <taxon>Hymenobacteraceae</taxon>
        <taxon>Hymenobacter</taxon>
    </lineage>
</organism>